<feature type="domain" description="Glycoside hydrolase family 5" evidence="15">
    <location>
        <begin position="50"/>
        <end position="305"/>
    </location>
</feature>
<organism evidence="16 17">
    <name type="scientific">Cadophora malorum</name>
    <dbReference type="NCBI Taxonomy" id="108018"/>
    <lineage>
        <taxon>Eukaryota</taxon>
        <taxon>Fungi</taxon>
        <taxon>Dikarya</taxon>
        <taxon>Ascomycota</taxon>
        <taxon>Pezizomycotina</taxon>
        <taxon>Leotiomycetes</taxon>
        <taxon>Helotiales</taxon>
        <taxon>Ploettnerulaceae</taxon>
        <taxon>Cadophora</taxon>
    </lineage>
</organism>
<dbReference type="EMBL" id="JAFJYH010000176">
    <property type="protein sequence ID" value="KAG4416741.1"/>
    <property type="molecule type" value="Genomic_DNA"/>
</dbReference>
<dbReference type="EC" id="3.2.1.4" evidence="3"/>
<keyword evidence="4 14" id="KW-0732">Signal</keyword>
<dbReference type="GO" id="GO:0030245">
    <property type="term" value="P:cellulose catabolic process"/>
    <property type="evidence" value="ECO:0007669"/>
    <property type="project" value="UniProtKB-KW"/>
</dbReference>
<keyword evidence="5 13" id="KW-0378">Hydrolase</keyword>
<keyword evidence="8" id="KW-0873">Pyrrolidone carboxylic acid</keyword>
<keyword evidence="7" id="KW-0119">Carbohydrate metabolism</keyword>
<comment type="function">
    <text evidence="11">Endoglucanase (EG) that cleaves the internal beta-1,4-glucosidic bonds in cellulose. The degradation of cellulose involves an interplay between different cellulolytic enzymes. Hydrolysis starts with EGs, which cut internal glycosidic linkages to reduce the polymerization degree of the substrate and creates new chain ends for exocellobiohydrolases (CBHs). The CBH release the disaccharide cellobiose from the non-reducing end of the cellulose polymer chain. Finally, beta-1,4-glucosidases hydrolyze the cellobiose and other short cello-oligosaccharides into glucose units.</text>
</comment>
<dbReference type="PANTHER" id="PTHR34142:SF5">
    <property type="entry name" value="CBM1 DOMAIN-CONTAINING PROTEIN"/>
    <property type="match status" value="1"/>
</dbReference>
<dbReference type="InterPro" id="IPR017853">
    <property type="entry name" value="GH"/>
</dbReference>
<comment type="similarity">
    <text evidence="2 13">Belongs to the glycosyl hydrolase 5 (cellulase A) family.</text>
</comment>
<gene>
    <name evidence="16" type="ORF">IFR04_010143</name>
</gene>
<dbReference type="AlphaFoldDB" id="A0A8H7W3X0"/>
<evidence type="ECO:0000313" key="17">
    <source>
        <dbReference type="Proteomes" id="UP000664132"/>
    </source>
</evidence>
<comment type="catalytic activity">
    <reaction evidence="1">
        <text>Endohydrolysis of (1-&gt;4)-beta-D-glucosidic linkages in cellulose, lichenin and cereal beta-D-glucans.</text>
        <dbReference type="EC" id="3.2.1.4"/>
    </reaction>
</comment>
<evidence type="ECO:0000256" key="1">
    <source>
        <dbReference type="ARBA" id="ARBA00000966"/>
    </source>
</evidence>
<dbReference type="InterPro" id="IPR018087">
    <property type="entry name" value="Glyco_hydro_5_CS"/>
</dbReference>
<keyword evidence="10" id="KW-0624">Polysaccharide degradation</keyword>
<dbReference type="InterPro" id="IPR001547">
    <property type="entry name" value="Glyco_hydro_5"/>
</dbReference>
<dbReference type="SUPFAM" id="SSF51445">
    <property type="entry name" value="(Trans)glycosidases"/>
    <property type="match status" value="1"/>
</dbReference>
<dbReference type="FunFam" id="3.20.20.80:FF:000124">
    <property type="entry name" value="Exported cellulase"/>
    <property type="match status" value="1"/>
</dbReference>
<feature type="chain" id="PRO_5034124085" description="Endoglucanase EG-II" evidence="14">
    <location>
        <begin position="18"/>
        <end position="466"/>
    </location>
</feature>
<dbReference type="Proteomes" id="UP000664132">
    <property type="component" value="Unassembled WGS sequence"/>
</dbReference>
<evidence type="ECO:0000256" key="9">
    <source>
        <dbReference type="ARBA" id="ARBA00023295"/>
    </source>
</evidence>
<dbReference type="OrthoDB" id="5823761at2759"/>
<evidence type="ECO:0000256" key="14">
    <source>
        <dbReference type="SAM" id="SignalP"/>
    </source>
</evidence>
<reference evidence="16" key="1">
    <citation type="submission" date="2021-02" db="EMBL/GenBank/DDBJ databases">
        <title>Genome sequence Cadophora malorum strain M34.</title>
        <authorList>
            <person name="Stefanovic E."/>
            <person name="Vu D."/>
            <person name="Scully C."/>
            <person name="Dijksterhuis J."/>
            <person name="Roader J."/>
            <person name="Houbraken J."/>
        </authorList>
    </citation>
    <scope>NUCLEOTIDE SEQUENCE</scope>
    <source>
        <strain evidence="16">M34</strain>
    </source>
</reference>
<evidence type="ECO:0000256" key="2">
    <source>
        <dbReference type="ARBA" id="ARBA00005641"/>
    </source>
</evidence>
<evidence type="ECO:0000256" key="10">
    <source>
        <dbReference type="ARBA" id="ARBA00023326"/>
    </source>
</evidence>
<evidence type="ECO:0000259" key="15">
    <source>
        <dbReference type="Pfam" id="PF00150"/>
    </source>
</evidence>
<evidence type="ECO:0000256" key="7">
    <source>
        <dbReference type="ARBA" id="ARBA00023277"/>
    </source>
</evidence>
<feature type="signal peptide" evidence="14">
    <location>
        <begin position="1"/>
        <end position="17"/>
    </location>
</feature>
<evidence type="ECO:0000313" key="16">
    <source>
        <dbReference type="EMBL" id="KAG4416741.1"/>
    </source>
</evidence>
<comment type="caution">
    <text evidence="16">The sequence shown here is derived from an EMBL/GenBank/DDBJ whole genome shotgun (WGS) entry which is preliminary data.</text>
</comment>
<keyword evidence="9 13" id="KW-0326">Glycosidase</keyword>
<dbReference type="Gene3D" id="3.20.20.80">
    <property type="entry name" value="Glycosidases"/>
    <property type="match status" value="1"/>
</dbReference>
<dbReference type="PANTHER" id="PTHR34142">
    <property type="entry name" value="ENDO-BETA-1,4-GLUCANASE A"/>
    <property type="match status" value="1"/>
</dbReference>
<name>A0A8H7W3X0_9HELO</name>
<evidence type="ECO:0000256" key="6">
    <source>
        <dbReference type="ARBA" id="ARBA00023001"/>
    </source>
</evidence>
<accession>A0A8H7W3X0</accession>
<dbReference type="GO" id="GO:0008810">
    <property type="term" value="F:cellulase activity"/>
    <property type="evidence" value="ECO:0007669"/>
    <property type="project" value="UniProtKB-EC"/>
</dbReference>
<proteinExistence type="inferred from homology"/>
<keyword evidence="6" id="KW-0136">Cellulose degradation</keyword>
<evidence type="ECO:0000256" key="11">
    <source>
        <dbReference type="ARBA" id="ARBA00059691"/>
    </source>
</evidence>
<evidence type="ECO:0000256" key="3">
    <source>
        <dbReference type="ARBA" id="ARBA00012601"/>
    </source>
</evidence>
<evidence type="ECO:0000256" key="8">
    <source>
        <dbReference type="ARBA" id="ARBA00023283"/>
    </source>
</evidence>
<sequence length="466" mass="48355">MFLKSLLVLGGVPWVFGKVQYMGMNIAGFEFGCEIDGTCPIGKSQSPMGSDAIGQMQHFVNDDGMNIFRLPVSWQFLVNNKLGGTLDSNNFGKYDQLMQTCLGLGTFCAIDLHNFARFNNQIIGQSSGAVTDAQFADVWSQLATKYKSNDKVIFGLMNEPHDVDVPLWATSVQAAVTAIRNAGASSQMILLPGTNFASAGKFVSSGSGDALIKVTNPDGSFEGLILDLHKYLDIDNSGNHAECTTDNIVDAFAIAADFLRQNGRKALVSETGAGSTDSCFTDFCAQNKYLNDNSDVFLGYIAWAAGSFSTSYVLSLTPSKQNGKYVDNQLASQCVVAPWVNAGPATFVSSAVAIATTTSAAQSITTVPSPATTAASSASQISSAGAAGTLISSGMKTTATPSTSTVVARASGGIFASVGANQTVSGVTGARTSTSTPAIATGGAGPEMRRFAGGLLAGILLVAMIL</sequence>
<protein>
    <recommendedName>
        <fullName evidence="12">Endoglucanase EG-II</fullName>
        <ecNumber evidence="3">3.2.1.4</ecNumber>
    </recommendedName>
</protein>
<evidence type="ECO:0000256" key="12">
    <source>
        <dbReference type="ARBA" id="ARBA00074271"/>
    </source>
</evidence>
<keyword evidence="17" id="KW-1185">Reference proteome</keyword>
<evidence type="ECO:0000256" key="4">
    <source>
        <dbReference type="ARBA" id="ARBA00022729"/>
    </source>
</evidence>
<evidence type="ECO:0000256" key="13">
    <source>
        <dbReference type="RuleBase" id="RU361153"/>
    </source>
</evidence>
<dbReference type="PROSITE" id="PS00659">
    <property type="entry name" value="GLYCOSYL_HYDROL_F5"/>
    <property type="match status" value="1"/>
</dbReference>
<dbReference type="Pfam" id="PF00150">
    <property type="entry name" value="Cellulase"/>
    <property type="match status" value="1"/>
</dbReference>
<evidence type="ECO:0000256" key="5">
    <source>
        <dbReference type="ARBA" id="ARBA00022801"/>
    </source>
</evidence>